<comment type="caution">
    <text evidence="4">The sequence shown here is derived from an EMBL/GenBank/DDBJ whole genome shotgun (WGS) entry which is preliminary data.</text>
</comment>
<feature type="repeat" description="TPR" evidence="1">
    <location>
        <begin position="57"/>
        <end position="90"/>
    </location>
</feature>
<accession>A0A842H990</accession>
<dbReference type="PROSITE" id="PS50293">
    <property type="entry name" value="TPR_REGION"/>
    <property type="match status" value="1"/>
</dbReference>
<dbReference type="SMART" id="SM00028">
    <property type="entry name" value="TPR"/>
    <property type="match status" value="1"/>
</dbReference>
<protein>
    <submittedName>
        <fullName evidence="4">Tetratricopeptide repeat protein</fullName>
    </submittedName>
</protein>
<feature type="transmembrane region" description="Helical" evidence="2">
    <location>
        <begin position="155"/>
        <end position="178"/>
    </location>
</feature>
<evidence type="ECO:0000313" key="5">
    <source>
        <dbReference type="Proteomes" id="UP000546464"/>
    </source>
</evidence>
<reference evidence="4 5" key="1">
    <citation type="submission" date="2020-07" db="EMBL/GenBank/DDBJ databases">
        <authorList>
            <person name="Feng X."/>
        </authorList>
    </citation>
    <scope>NUCLEOTIDE SEQUENCE [LARGE SCALE GENOMIC DNA]</scope>
    <source>
        <strain evidence="4 5">JCM31066</strain>
    </source>
</reference>
<dbReference type="Gene3D" id="1.25.40.10">
    <property type="entry name" value="Tetratricopeptide repeat domain"/>
    <property type="match status" value="1"/>
</dbReference>
<evidence type="ECO:0000256" key="2">
    <source>
        <dbReference type="SAM" id="Phobius"/>
    </source>
</evidence>
<dbReference type="RefSeq" id="WP_185673902.1">
    <property type="nucleotide sequence ID" value="NZ_JACHVB010000012.1"/>
</dbReference>
<dbReference type="EMBL" id="JACHVB010000012">
    <property type="protein sequence ID" value="MBC2592890.1"/>
    <property type="molecule type" value="Genomic_DNA"/>
</dbReference>
<evidence type="ECO:0000256" key="1">
    <source>
        <dbReference type="PROSITE-ProRule" id="PRU00339"/>
    </source>
</evidence>
<dbReference type="Pfam" id="PF00515">
    <property type="entry name" value="TPR_1"/>
    <property type="match status" value="1"/>
</dbReference>
<dbReference type="PROSITE" id="PS50005">
    <property type="entry name" value="TPR"/>
    <property type="match status" value="1"/>
</dbReference>
<dbReference type="Proteomes" id="UP000546464">
    <property type="component" value="Unassembled WGS sequence"/>
</dbReference>
<dbReference type="AlphaFoldDB" id="A0A842H990"/>
<name>A0A842H990_9BACT</name>
<keyword evidence="1" id="KW-0802">TPR repeat</keyword>
<keyword evidence="5" id="KW-1185">Reference proteome</keyword>
<evidence type="ECO:0000313" key="4">
    <source>
        <dbReference type="EMBL" id="MBC2592890.1"/>
    </source>
</evidence>
<sequence length="245" mass="26654">MKRALLILCLLVSTLGLQAAEGSLDERFVAANQAYDDGQYEQAINGYTQLLEESPSATVYYNLGNAYYLSGQYGQAILQYQRCLVLSPDNADAQANLKLAQDAAQVDPPERVWYETYAQSTSVNCWTWLAVAGFWGAAFLIILPPLYGWRSPWRALLLALCILGGGAGVAGLTGYHFMSAEGIVLADDAPLQLAPTSTSPAKTFLHAGTSATVKQIHGEYAYVVTPTGDQGWISQKVFGKIWDMR</sequence>
<proteinExistence type="predicted"/>
<keyword evidence="3" id="KW-0732">Signal</keyword>
<keyword evidence="2" id="KW-0472">Membrane</keyword>
<gene>
    <name evidence="4" type="ORF">H5P28_01325</name>
</gene>
<dbReference type="InterPro" id="IPR019734">
    <property type="entry name" value="TPR_rpt"/>
</dbReference>
<organism evidence="4 5">
    <name type="scientific">Ruficoccus amylovorans</name>
    <dbReference type="NCBI Taxonomy" id="1804625"/>
    <lineage>
        <taxon>Bacteria</taxon>
        <taxon>Pseudomonadati</taxon>
        <taxon>Verrucomicrobiota</taxon>
        <taxon>Opitutia</taxon>
        <taxon>Puniceicoccales</taxon>
        <taxon>Cerasicoccaceae</taxon>
        <taxon>Ruficoccus</taxon>
    </lineage>
</organism>
<feature type="transmembrane region" description="Helical" evidence="2">
    <location>
        <begin position="126"/>
        <end position="143"/>
    </location>
</feature>
<keyword evidence="2" id="KW-1133">Transmembrane helix</keyword>
<feature type="chain" id="PRO_5032884464" evidence="3">
    <location>
        <begin position="20"/>
        <end position="245"/>
    </location>
</feature>
<keyword evidence="2" id="KW-0812">Transmembrane</keyword>
<feature type="signal peptide" evidence="3">
    <location>
        <begin position="1"/>
        <end position="19"/>
    </location>
</feature>
<evidence type="ECO:0000256" key="3">
    <source>
        <dbReference type="SAM" id="SignalP"/>
    </source>
</evidence>
<dbReference type="SUPFAM" id="SSF48452">
    <property type="entry name" value="TPR-like"/>
    <property type="match status" value="1"/>
</dbReference>
<dbReference type="InterPro" id="IPR011990">
    <property type="entry name" value="TPR-like_helical_dom_sf"/>
</dbReference>